<dbReference type="InterPro" id="IPR013783">
    <property type="entry name" value="Ig-like_fold"/>
</dbReference>
<dbReference type="KEGG" id="nao:Y958_06170"/>
<reference evidence="2 3" key="1">
    <citation type="submission" date="2017-06" db="EMBL/GenBank/DDBJ databases">
        <title>Complete genome sequence of Nitrospirillum amazonense strain CBAmC, an endophytic nitrogen-fixing and plant growth-promoting bacterium, isolated from sugarcane.</title>
        <authorList>
            <person name="Schwab S."/>
            <person name="dos Santos Teixeira K.R."/>
            <person name="Simoes Araujo J.L."/>
            <person name="Soares Vidal M."/>
            <person name="Borges de Freitas H.R."/>
            <person name="Rivello Crivelaro A.L."/>
            <person name="Bueno de Camargo Nunes A."/>
            <person name="dos Santos C.M."/>
            <person name="Palmeira da Silva Rosa D."/>
            <person name="da Silva Padilha D."/>
            <person name="da Silva E."/>
            <person name="Araujo Terra L."/>
            <person name="Soares Mendes V."/>
            <person name="Farinelli L."/>
            <person name="Magalhaes Cruz L."/>
            <person name="Baldani J.I."/>
        </authorList>
    </citation>
    <scope>NUCLEOTIDE SEQUENCE [LARGE SCALE GENOMIC DNA]</scope>
    <source>
        <strain evidence="2 3">CBAmC</strain>
    </source>
</reference>
<evidence type="ECO:0000313" key="2">
    <source>
        <dbReference type="EMBL" id="ASG20443.1"/>
    </source>
</evidence>
<proteinExistence type="predicted"/>
<accession>A0A248JNX5</accession>
<sequence>MTQNKVIAAVVGVGALALLVWGLSHMQADRTAGTTQTAAPAVAEAPSGPSAVPTFDVVRVSPDGTAVIAGRAMPGAAVTISDGDKELGTVTADKRGEWVLTPTQALTPGSRTLSLKMKTAEGAEVTADETVTLVVPDAKRDIAGRKQNETGGALAVVTPRRGGSRVLQSPVKTDKSLTVAIDTIDYNRAGAVTVGGDAPAKAEVQLYLDNTLVGHATADLQGRWSITPERLVDPGRYTLRVDQVGADGKVAARAEVTFERQPIADSDSRAVVVVAGNNLWTLARHLYGEGIQYTTIFDANQDQIRDPNLIYPGQIFILPTNGQAGGGQANGGQAGAGGHH</sequence>
<dbReference type="InterPro" id="IPR041498">
    <property type="entry name" value="Big_6"/>
</dbReference>
<name>A0A248JNX5_9PROT</name>
<dbReference type="Pfam" id="PF17936">
    <property type="entry name" value="Big_6"/>
    <property type="match status" value="1"/>
</dbReference>
<dbReference type="Gene3D" id="3.10.350.10">
    <property type="entry name" value="LysM domain"/>
    <property type="match status" value="1"/>
</dbReference>
<dbReference type="InterPro" id="IPR052196">
    <property type="entry name" value="Bact_Kbp"/>
</dbReference>
<dbReference type="AlphaFoldDB" id="A0A248JNX5"/>
<dbReference type="PROSITE" id="PS51782">
    <property type="entry name" value="LYSM"/>
    <property type="match status" value="1"/>
</dbReference>
<dbReference type="Proteomes" id="UP000197153">
    <property type="component" value="Chromosome 1"/>
</dbReference>
<dbReference type="RefSeq" id="WP_088871305.1">
    <property type="nucleotide sequence ID" value="NZ_CP022110.1"/>
</dbReference>
<dbReference type="InterPro" id="IPR018392">
    <property type="entry name" value="LysM"/>
</dbReference>
<evidence type="ECO:0000259" key="1">
    <source>
        <dbReference type="PROSITE" id="PS51782"/>
    </source>
</evidence>
<keyword evidence="3" id="KW-1185">Reference proteome</keyword>
<dbReference type="PANTHER" id="PTHR34700">
    <property type="entry name" value="POTASSIUM BINDING PROTEIN KBP"/>
    <property type="match status" value="1"/>
</dbReference>
<feature type="domain" description="LysM" evidence="1">
    <location>
        <begin position="269"/>
        <end position="318"/>
    </location>
</feature>
<dbReference type="InterPro" id="IPR036779">
    <property type="entry name" value="LysM_dom_sf"/>
</dbReference>
<protein>
    <recommendedName>
        <fullName evidence="1">LysM domain-containing protein</fullName>
    </recommendedName>
</protein>
<dbReference type="PANTHER" id="PTHR34700:SF4">
    <property type="entry name" value="PHAGE-LIKE ELEMENT PBSX PROTEIN XKDP"/>
    <property type="match status" value="1"/>
</dbReference>
<dbReference type="EMBL" id="CP022110">
    <property type="protein sequence ID" value="ASG20443.1"/>
    <property type="molecule type" value="Genomic_DNA"/>
</dbReference>
<gene>
    <name evidence="2" type="ORF">Y958_06170</name>
</gene>
<evidence type="ECO:0000313" key="3">
    <source>
        <dbReference type="Proteomes" id="UP000197153"/>
    </source>
</evidence>
<organism evidence="2 3">
    <name type="scientific">Nitrospirillum viridazoti CBAmc</name>
    <dbReference type="NCBI Taxonomy" id="1441467"/>
    <lineage>
        <taxon>Bacteria</taxon>
        <taxon>Pseudomonadati</taxon>
        <taxon>Pseudomonadota</taxon>
        <taxon>Alphaproteobacteria</taxon>
        <taxon>Rhodospirillales</taxon>
        <taxon>Azospirillaceae</taxon>
        <taxon>Nitrospirillum</taxon>
        <taxon>Nitrospirillum viridazoti</taxon>
    </lineage>
</organism>
<dbReference type="Pfam" id="PF01476">
    <property type="entry name" value="LysM"/>
    <property type="match status" value="1"/>
</dbReference>
<dbReference type="Gene3D" id="2.60.40.10">
    <property type="entry name" value="Immunoglobulins"/>
    <property type="match status" value="2"/>
</dbReference>